<dbReference type="RefSeq" id="WP_149233920.1">
    <property type="nucleotide sequence ID" value="NZ_JALJXJ010000015.1"/>
</dbReference>
<dbReference type="EMBL" id="VTTN01000013">
    <property type="protein sequence ID" value="KAA0592926.1"/>
    <property type="molecule type" value="Genomic_DNA"/>
</dbReference>
<protein>
    <submittedName>
        <fullName evidence="1">Uncharacterized protein</fullName>
    </submittedName>
</protein>
<evidence type="ECO:0000313" key="1">
    <source>
        <dbReference type="EMBL" id="KAA0592926.1"/>
    </source>
</evidence>
<reference evidence="1 2" key="1">
    <citation type="submission" date="2019-08" db="EMBL/GenBank/DDBJ databases">
        <authorList>
            <person name="Grouzdev D."/>
            <person name="Tikhonova E."/>
            <person name="Kravchenko I."/>
        </authorList>
    </citation>
    <scope>NUCLEOTIDE SEQUENCE [LARGE SCALE GENOMIC DNA]</scope>
    <source>
        <strain evidence="1 2">59b</strain>
    </source>
</reference>
<proteinExistence type="predicted"/>
<dbReference type="AlphaFoldDB" id="A0A5A9GEW1"/>
<organism evidence="1 2">
    <name type="scientific">Azospirillum lipoferum</name>
    <dbReference type="NCBI Taxonomy" id="193"/>
    <lineage>
        <taxon>Bacteria</taxon>
        <taxon>Pseudomonadati</taxon>
        <taxon>Pseudomonadota</taxon>
        <taxon>Alphaproteobacteria</taxon>
        <taxon>Rhodospirillales</taxon>
        <taxon>Azospirillaceae</taxon>
        <taxon>Azospirillum</taxon>
    </lineage>
</organism>
<keyword evidence="2" id="KW-1185">Reference proteome</keyword>
<sequence>MAKRALFTTLTEKGEPFYKHVFKLWFDARSTTDDRGYRTICWADQEWIVKYAAPSGKTGGKITAKMLWYPKDQFGNGTTLSIKIVADSSSGVWSVGYTVDGRAEEDRNKMMDLLSTLKLAAL</sequence>
<dbReference type="Proteomes" id="UP000324927">
    <property type="component" value="Unassembled WGS sequence"/>
</dbReference>
<accession>A0A5A9GEW1</accession>
<comment type="caution">
    <text evidence="1">The sequence shown here is derived from an EMBL/GenBank/DDBJ whole genome shotgun (WGS) entry which is preliminary data.</text>
</comment>
<name>A0A5A9GEW1_AZOLI</name>
<gene>
    <name evidence="1" type="ORF">FZ942_25710</name>
</gene>
<evidence type="ECO:0000313" key="2">
    <source>
        <dbReference type="Proteomes" id="UP000324927"/>
    </source>
</evidence>